<reference evidence="8" key="1">
    <citation type="journal article" date="2019" name="Int. J. Syst. Evol. Microbiol.">
        <title>The Global Catalogue of Microorganisms (GCM) 10K type strain sequencing project: providing services to taxonomists for standard genome sequencing and annotation.</title>
        <authorList>
            <consortium name="The Broad Institute Genomics Platform"/>
            <consortium name="The Broad Institute Genome Sequencing Center for Infectious Disease"/>
            <person name="Wu L."/>
            <person name="Ma J."/>
        </authorList>
    </citation>
    <scope>NUCLEOTIDE SEQUENCE [LARGE SCALE GENOMIC DNA]</scope>
    <source>
        <strain evidence="8">CGMCC 1.12942</strain>
    </source>
</reference>
<protein>
    <recommendedName>
        <fullName evidence="1">DNA (cytosine-5-)-methyltransferase</fullName>
        <ecNumber evidence="1">2.1.1.37</ecNumber>
    </recommendedName>
</protein>
<dbReference type="Gene3D" id="3.40.50.150">
    <property type="entry name" value="Vaccinia Virus protein VP39"/>
    <property type="match status" value="1"/>
</dbReference>
<keyword evidence="4 6" id="KW-0949">S-adenosyl-L-methionine</keyword>
<keyword evidence="3 6" id="KW-0808">Transferase</keyword>
<feature type="active site" evidence="6">
    <location>
        <position position="106"/>
    </location>
</feature>
<evidence type="ECO:0000256" key="3">
    <source>
        <dbReference type="ARBA" id="ARBA00022679"/>
    </source>
</evidence>
<dbReference type="GO" id="GO:0032259">
    <property type="term" value="P:methylation"/>
    <property type="evidence" value="ECO:0007669"/>
    <property type="project" value="UniProtKB-KW"/>
</dbReference>
<dbReference type="Pfam" id="PF00145">
    <property type="entry name" value="DNA_methylase"/>
    <property type="match status" value="1"/>
</dbReference>
<dbReference type="GO" id="GO:0008168">
    <property type="term" value="F:methyltransferase activity"/>
    <property type="evidence" value="ECO:0007669"/>
    <property type="project" value="UniProtKB-KW"/>
</dbReference>
<proteinExistence type="inferred from homology"/>
<dbReference type="PANTHER" id="PTHR10629:SF52">
    <property type="entry name" value="DNA (CYTOSINE-5)-METHYLTRANSFERASE 1"/>
    <property type="match status" value="1"/>
</dbReference>
<dbReference type="Gene3D" id="3.90.120.10">
    <property type="entry name" value="DNA Methylase, subunit A, domain 2"/>
    <property type="match status" value="1"/>
</dbReference>
<keyword evidence="2 6" id="KW-0489">Methyltransferase</keyword>
<accession>A0ABW2RQS5</accession>
<keyword evidence="5" id="KW-0680">Restriction system</keyword>
<dbReference type="InterPro" id="IPR050390">
    <property type="entry name" value="C5-Methyltransferase"/>
</dbReference>
<dbReference type="PRINTS" id="PR00105">
    <property type="entry name" value="C5METTRFRASE"/>
</dbReference>
<evidence type="ECO:0000256" key="1">
    <source>
        <dbReference type="ARBA" id="ARBA00011975"/>
    </source>
</evidence>
<evidence type="ECO:0000256" key="2">
    <source>
        <dbReference type="ARBA" id="ARBA00022603"/>
    </source>
</evidence>
<evidence type="ECO:0000256" key="5">
    <source>
        <dbReference type="ARBA" id="ARBA00022747"/>
    </source>
</evidence>
<evidence type="ECO:0000256" key="6">
    <source>
        <dbReference type="PROSITE-ProRule" id="PRU01016"/>
    </source>
</evidence>
<evidence type="ECO:0000256" key="4">
    <source>
        <dbReference type="ARBA" id="ARBA00022691"/>
    </source>
</evidence>
<evidence type="ECO:0000313" key="7">
    <source>
        <dbReference type="EMBL" id="MFC7443294.1"/>
    </source>
</evidence>
<dbReference type="RefSeq" id="WP_379867623.1">
    <property type="nucleotide sequence ID" value="NZ_JBHTBW010000083.1"/>
</dbReference>
<dbReference type="PROSITE" id="PS51679">
    <property type="entry name" value="SAM_MT_C5"/>
    <property type="match status" value="1"/>
</dbReference>
<dbReference type="EC" id="2.1.1.37" evidence="1"/>
<sequence length="477" mass="53064">MKFKALHLFAGIGGGALGFQQAREEWKGAVGTIETMAGIDCDAEACADFEMITGAPAIQMDLFSRQQYIDFHGHEPPDDWEEVTPFSLWQAVGGEYPDIVFTSAPCKSFSGLLGQDKAKTKKYQALSQLTIRGIQLTLKAFEEDLPSLILFENVPRIATRGKHLLDEIKRLLKKYGYAVSDGYHDCGEIGALAQHRKRYLLIARNEKKVPAFVYHPPVKKMKTVGDVLKSLPLPDSLTGGKMHRLPKLQFKTWLRLALIRPGKDWRDLERNFSQYCLVADGKETDIPEVATGFKDGTHGTIYKVSRWDEAANTVTGAFRPNNGAICIADPRLGCKPRSGTYGILRWDQVANTVTGSADVHAGTCAVADPRIPEMNEKGQWVIISEEGNWHRPLTTLELAALQGFPVQINGNPLELAGNSEARWRERIGNAVPPQASRAIAETMLRTLMPARENEWIMSAEEVWVQPSDETKNPLQCH</sequence>
<name>A0ABW2RQS5_9BACL</name>
<dbReference type="Proteomes" id="UP001596500">
    <property type="component" value="Unassembled WGS sequence"/>
</dbReference>
<dbReference type="InterPro" id="IPR029063">
    <property type="entry name" value="SAM-dependent_MTases_sf"/>
</dbReference>
<keyword evidence="8" id="KW-1185">Reference proteome</keyword>
<dbReference type="SUPFAM" id="SSF53335">
    <property type="entry name" value="S-adenosyl-L-methionine-dependent methyltransferases"/>
    <property type="match status" value="1"/>
</dbReference>
<dbReference type="PANTHER" id="PTHR10629">
    <property type="entry name" value="CYTOSINE-SPECIFIC METHYLTRANSFERASE"/>
    <property type="match status" value="1"/>
</dbReference>
<comment type="caution">
    <text evidence="7">The sequence shown here is derived from an EMBL/GenBank/DDBJ whole genome shotgun (WGS) entry which is preliminary data.</text>
</comment>
<gene>
    <name evidence="7" type="ORF">ACFQNG_19700</name>
</gene>
<comment type="similarity">
    <text evidence="6">Belongs to the class I-like SAM-binding methyltransferase superfamily. C5-methyltransferase family.</text>
</comment>
<organism evidence="7 8">
    <name type="scientific">Laceyella putida</name>
    <dbReference type="NCBI Taxonomy" id="110101"/>
    <lineage>
        <taxon>Bacteria</taxon>
        <taxon>Bacillati</taxon>
        <taxon>Bacillota</taxon>
        <taxon>Bacilli</taxon>
        <taxon>Bacillales</taxon>
        <taxon>Thermoactinomycetaceae</taxon>
        <taxon>Laceyella</taxon>
    </lineage>
</organism>
<evidence type="ECO:0000313" key="8">
    <source>
        <dbReference type="Proteomes" id="UP001596500"/>
    </source>
</evidence>
<dbReference type="InterPro" id="IPR001525">
    <property type="entry name" value="C5_MeTfrase"/>
</dbReference>
<dbReference type="EMBL" id="JBHTBW010000083">
    <property type="protein sequence ID" value="MFC7443294.1"/>
    <property type="molecule type" value="Genomic_DNA"/>
</dbReference>